<dbReference type="EMBL" id="SRMI01000005">
    <property type="protein sequence ID" value="TVY69147.1"/>
    <property type="molecule type" value="Genomic_DNA"/>
</dbReference>
<evidence type="ECO:0000256" key="1">
    <source>
        <dbReference type="SAM" id="SignalP"/>
    </source>
</evidence>
<dbReference type="InterPro" id="IPR029058">
    <property type="entry name" value="AB_hydrolase_fold"/>
</dbReference>
<sequence length="586" mass="65122">MAERKGSSWTWLAALPVLLAVAFTAYPDVFGRSGPEALPSVRIKQGNIIGKFVDDGTFPEPLEGFMGIPYALPPVGERRFRNAELVGESNETIEAYYLGPRCPGIQLVPFLKDPVLGPDYESEDCLTINIWRKKGHTPSKGKLPVAVLIPGGAFNRGAARMHNSHTMLAFSEEPYIAVSMQYRIGVFGGLNTELTANEGLLNLGLKDMYVALDWVQENIAAFGGDPDDVTIMGLSAAAHGIGHLIMDINQPKKLFHKAIMDSGAHTARAVHPPNAALNTQHFRELLDLTPCSQFKNLKDPKILTCLRGLPSETVDKAGKEVFKRSDPSIRWAWQPVIDGDVISRRPIEAWKSGKFHRVPILTGSAANEGAFYVPQKADKPEDFTGFFRELLPHLTPTEVAELEKLYPDPSTNPDSPHLDTRGIPGVGSQYKRLETAYGHYAYTCPVRQTVIWATYHPDAQPAYLYHWALNKTALFGANHGDQMRYQTFNREVREISPAQREVSGQFHAYCTSFITKGNPNAIKGRFSHRPEWTPFEDGKGKTMLLGRGNDERAGGTGVGKAAELVEFTWGDEQCEFWWRVSSKWED</sequence>
<feature type="signal peptide" evidence="1">
    <location>
        <begin position="1"/>
        <end position="24"/>
    </location>
</feature>
<comment type="caution">
    <text evidence="3">The sequence shown here is derived from an EMBL/GenBank/DDBJ whole genome shotgun (WGS) entry which is preliminary data.</text>
</comment>
<dbReference type="AlphaFoldDB" id="A0A559L702"/>
<keyword evidence="1" id="KW-0732">Signal</keyword>
<dbReference type="PANTHER" id="PTHR11559">
    <property type="entry name" value="CARBOXYLESTERASE"/>
    <property type="match status" value="1"/>
</dbReference>
<dbReference type="Pfam" id="PF00135">
    <property type="entry name" value="COesterase"/>
    <property type="match status" value="1"/>
</dbReference>
<feature type="domain" description="Carboxylesterase type B" evidence="2">
    <location>
        <begin position="39"/>
        <end position="550"/>
    </location>
</feature>
<evidence type="ECO:0000313" key="4">
    <source>
        <dbReference type="Proteomes" id="UP000320707"/>
    </source>
</evidence>
<organism evidence="3 4">
    <name type="scientific">Fusarium oxysporum f. sp. cubense</name>
    <dbReference type="NCBI Taxonomy" id="61366"/>
    <lineage>
        <taxon>Eukaryota</taxon>
        <taxon>Fungi</taxon>
        <taxon>Dikarya</taxon>
        <taxon>Ascomycota</taxon>
        <taxon>Pezizomycotina</taxon>
        <taxon>Sordariomycetes</taxon>
        <taxon>Hypocreomycetidae</taxon>
        <taxon>Hypocreales</taxon>
        <taxon>Nectriaceae</taxon>
        <taxon>Fusarium</taxon>
        <taxon>Fusarium oxysporum species complex</taxon>
    </lineage>
</organism>
<gene>
    <name evidence="3" type="primary">CES4A</name>
    <name evidence="3" type="ORF">Focb16_v000205</name>
</gene>
<feature type="chain" id="PRO_5021880178" evidence="1">
    <location>
        <begin position="25"/>
        <end position="586"/>
    </location>
</feature>
<protein>
    <submittedName>
        <fullName evidence="3">Carboxylesterase 4A</fullName>
    </submittedName>
</protein>
<evidence type="ECO:0000313" key="3">
    <source>
        <dbReference type="EMBL" id="TVY69147.1"/>
    </source>
</evidence>
<reference evidence="3 4" key="1">
    <citation type="journal article" date="2019" name="Microbiol. Resour. Announc.">
        <title>High-quality draft genome sequence of Fusarium oxysporum f. sp. cubense strain 160527, a causal agent of Panama disease.</title>
        <authorList>
            <person name="Asai S."/>
            <person name="Ayukawa Y."/>
            <person name="Gan P."/>
            <person name="Masuda S."/>
            <person name="Komatsu K."/>
            <person name="Shirasu K."/>
            <person name="Arie T."/>
        </authorList>
    </citation>
    <scope>NUCLEOTIDE SEQUENCE [LARGE SCALE GENOMIC DNA]</scope>
    <source>
        <strain evidence="3 4">160527</strain>
    </source>
</reference>
<dbReference type="InterPro" id="IPR050309">
    <property type="entry name" value="Type-B_Carboxylest/Lipase"/>
</dbReference>
<dbReference type="Gene3D" id="3.40.50.1820">
    <property type="entry name" value="alpha/beta hydrolase"/>
    <property type="match status" value="1"/>
</dbReference>
<proteinExistence type="predicted"/>
<name>A0A559L702_FUSOC</name>
<dbReference type="SUPFAM" id="SSF53474">
    <property type="entry name" value="alpha/beta-Hydrolases"/>
    <property type="match status" value="1"/>
</dbReference>
<dbReference type="Proteomes" id="UP000320707">
    <property type="component" value="Unassembled WGS sequence"/>
</dbReference>
<evidence type="ECO:0000259" key="2">
    <source>
        <dbReference type="Pfam" id="PF00135"/>
    </source>
</evidence>
<accession>A0A559L702</accession>
<dbReference type="InterPro" id="IPR002018">
    <property type="entry name" value="CarbesteraseB"/>
</dbReference>